<evidence type="ECO:0000313" key="2">
    <source>
        <dbReference type="Proteomes" id="UP001246858"/>
    </source>
</evidence>
<accession>A0ACC6KZG7</accession>
<protein>
    <submittedName>
        <fullName evidence="1">Uncharacterized protein</fullName>
    </submittedName>
</protein>
<dbReference type="EMBL" id="JAVDTF010000003">
    <property type="protein sequence ID" value="MDR6784616.1"/>
    <property type="molecule type" value="Genomic_DNA"/>
</dbReference>
<keyword evidence="2" id="KW-1185">Reference proteome</keyword>
<dbReference type="Proteomes" id="UP001246858">
    <property type="component" value="Unassembled WGS sequence"/>
</dbReference>
<gene>
    <name evidence="1" type="ORF">J2X78_003190</name>
</gene>
<comment type="caution">
    <text evidence="1">The sequence shown here is derived from an EMBL/GenBank/DDBJ whole genome shotgun (WGS) entry which is preliminary data.</text>
</comment>
<sequence>MMNKDDYKTYRTFNDYGLVRELEATLAEYQIDYITENTSLPFDVSFANNPVNQEYRVKLKSEDFEKANAVLIKEASVQLDEVDRGHYLFTFGDEELMEVISKRDEWSNYDFLLAQKILKERGKVLGNAELADLEEKRLQELNKFEPINPGWIYAGFLLALLGGIFGIMMGWFISSNTKTLPNGETVYCYSAADRKKGRVMLVVGIVVLVFCLILRISQQV</sequence>
<reference evidence="1" key="1">
    <citation type="submission" date="2023-07" db="EMBL/GenBank/DDBJ databases">
        <title>Sorghum-associated microbial communities from plants grown in Nebraska, USA.</title>
        <authorList>
            <person name="Schachtman D."/>
        </authorList>
    </citation>
    <scope>NUCLEOTIDE SEQUENCE</scope>
    <source>
        <strain evidence="1">2697</strain>
    </source>
</reference>
<name>A0ACC6KZG7_9SPHI</name>
<evidence type="ECO:0000313" key="1">
    <source>
        <dbReference type="EMBL" id="MDR6784616.1"/>
    </source>
</evidence>
<proteinExistence type="predicted"/>
<organism evidence="1 2">
    <name type="scientific">Pedobacter africanus</name>
    <dbReference type="NCBI Taxonomy" id="151894"/>
    <lineage>
        <taxon>Bacteria</taxon>
        <taxon>Pseudomonadati</taxon>
        <taxon>Bacteroidota</taxon>
        <taxon>Sphingobacteriia</taxon>
        <taxon>Sphingobacteriales</taxon>
        <taxon>Sphingobacteriaceae</taxon>
        <taxon>Pedobacter</taxon>
    </lineage>
</organism>